<reference evidence="1 2" key="1">
    <citation type="journal article" date="2009" name="Nat. Genet.">
        <title>The genome of the cucumber, Cucumis sativus L.</title>
        <authorList>
            <person name="Huang S."/>
            <person name="Li R."/>
            <person name="Zhang Z."/>
            <person name="Li L."/>
            <person name="Gu X."/>
            <person name="Fan W."/>
            <person name="Lucas W.J."/>
            <person name="Wang X."/>
            <person name="Xie B."/>
            <person name="Ni P."/>
            <person name="Ren Y."/>
            <person name="Zhu H."/>
            <person name="Li J."/>
            <person name="Lin K."/>
            <person name="Jin W."/>
            <person name="Fei Z."/>
            <person name="Li G."/>
            <person name="Staub J."/>
            <person name="Kilian A."/>
            <person name="van der Vossen E.A."/>
            <person name="Wu Y."/>
            <person name="Guo J."/>
            <person name="He J."/>
            <person name="Jia Z."/>
            <person name="Ren Y."/>
            <person name="Tian G."/>
            <person name="Lu Y."/>
            <person name="Ruan J."/>
            <person name="Qian W."/>
            <person name="Wang M."/>
            <person name="Huang Q."/>
            <person name="Li B."/>
            <person name="Xuan Z."/>
            <person name="Cao J."/>
            <person name="Asan"/>
            <person name="Wu Z."/>
            <person name="Zhang J."/>
            <person name="Cai Q."/>
            <person name="Bai Y."/>
            <person name="Zhao B."/>
            <person name="Han Y."/>
            <person name="Li Y."/>
            <person name="Li X."/>
            <person name="Wang S."/>
            <person name="Shi Q."/>
            <person name="Liu S."/>
            <person name="Cho W.K."/>
            <person name="Kim J.Y."/>
            <person name="Xu Y."/>
            <person name="Heller-Uszynska K."/>
            <person name="Miao H."/>
            <person name="Cheng Z."/>
            <person name="Zhang S."/>
            <person name="Wu J."/>
            <person name="Yang Y."/>
            <person name="Kang H."/>
            <person name="Li M."/>
            <person name="Liang H."/>
            <person name="Ren X."/>
            <person name="Shi Z."/>
            <person name="Wen M."/>
            <person name="Jian M."/>
            <person name="Yang H."/>
            <person name="Zhang G."/>
            <person name="Yang Z."/>
            <person name="Chen R."/>
            <person name="Liu S."/>
            <person name="Li J."/>
            <person name="Ma L."/>
            <person name="Liu H."/>
            <person name="Zhou Y."/>
            <person name="Zhao J."/>
            <person name="Fang X."/>
            <person name="Li G."/>
            <person name="Fang L."/>
            <person name="Li Y."/>
            <person name="Liu D."/>
            <person name="Zheng H."/>
            <person name="Zhang Y."/>
            <person name="Qin N."/>
            <person name="Li Z."/>
            <person name="Yang G."/>
            <person name="Yang S."/>
            <person name="Bolund L."/>
            <person name="Kristiansen K."/>
            <person name="Zheng H."/>
            <person name="Li S."/>
            <person name="Zhang X."/>
            <person name="Yang H."/>
            <person name="Wang J."/>
            <person name="Sun R."/>
            <person name="Zhang B."/>
            <person name="Jiang S."/>
            <person name="Wang J."/>
            <person name="Du Y."/>
            <person name="Li S."/>
        </authorList>
    </citation>
    <scope>NUCLEOTIDE SEQUENCE [LARGE SCALE GENOMIC DNA]</scope>
    <source>
        <strain evidence="2">cv. 9930</strain>
    </source>
</reference>
<dbReference type="Gramene" id="KGN53983">
    <property type="protein sequence ID" value="KGN53983"/>
    <property type="gene ID" value="Csa_4G235860"/>
</dbReference>
<reference evidence="1 2" key="4">
    <citation type="journal article" date="2011" name="BMC Genomics">
        <title>RNA-Seq improves annotation of protein-coding genes in the cucumber genome.</title>
        <authorList>
            <person name="Li Z."/>
            <person name="Zhang Z."/>
            <person name="Yan P."/>
            <person name="Huang S."/>
            <person name="Fei Z."/>
            <person name="Lin K."/>
        </authorList>
    </citation>
    <scope>NUCLEOTIDE SEQUENCE [LARGE SCALE GENOMIC DNA]</scope>
    <source>
        <strain evidence="2">cv. 9930</strain>
    </source>
</reference>
<evidence type="ECO:0000313" key="1">
    <source>
        <dbReference type="EMBL" id="KGN53983.1"/>
    </source>
</evidence>
<keyword evidence="2" id="KW-1185">Reference proteome</keyword>
<protein>
    <submittedName>
        <fullName evidence="1">Uncharacterized protein</fullName>
    </submittedName>
</protein>
<name>A0A0A0KWU1_CUCSA</name>
<dbReference type="AlphaFoldDB" id="A0A0A0KWU1"/>
<reference evidence="1 2" key="2">
    <citation type="journal article" date="2009" name="PLoS ONE">
        <title>An integrated genetic and cytogenetic map of the cucumber genome.</title>
        <authorList>
            <person name="Ren Y."/>
            <person name="Zhang Z."/>
            <person name="Liu J."/>
            <person name="Staub J.E."/>
            <person name="Han Y."/>
            <person name="Cheng Z."/>
            <person name="Li X."/>
            <person name="Lu J."/>
            <person name="Miao H."/>
            <person name="Kang H."/>
            <person name="Xie B."/>
            <person name="Gu X."/>
            <person name="Wang X."/>
            <person name="Du Y."/>
            <person name="Jin W."/>
            <person name="Huang S."/>
        </authorList>
    </citation>
    <scope>NUCLEOTIDE SEQUENCE [LARGE SCALE GENOMIC DNA]</scope>
    <source>
        <strain evidence="2">cv. 9930</strain>
    </source>
</reference>
<dbReference type="Proteomes" id="UP000029981">
    <property type="component" value="Chromosome 4"/>
</dbReference>
<sequence length="108" mass="12443">MELESFFLFKVRAIQNHEAEGAKIYGPLRGLLYAFFFPKNRRPPIQSNRFHSPPDLRGTVFHSLSIKCGCELLLICGSNSLKWGFCEWRIRSVLKRVLSISKSPRCQA</sequence>
<proteinExistence type="predicted"/>
<evidence type="ECO:0000313" key="2">
    <source>
        <dbReference type="Proteomes" id="UP000029981"/>
    </source>
</evidence>
<gene>
    <name evidence="1" type="ORF">Csa_4G235860</name>
</gene>
<organism evidence="1 2">
    <name type="scientific">Cucumis sativus</name>
    <name type="common">Cucumber</name>
    <dbReference type="NCBI Taxonomy" id="3659"/>
    <lineage>
        <taxon>Eukaryota</taxon>
        <taxon>Viridiplantae</taxon>
        <taxon>Streptophyta</taxon>
        <taxon>Embryophyta</taxon>
        <taxon>Tracheophyta</taxon>
        <taxon>Spermatophyta</taxon>
        <taxon>Magnoliopsida</taxon>
        <taxon>eudicotyledons</taxon>
        <taxon>Gunneridae</taxon>
        <taxon>Pentapetalae</taxon>
        <taxon>rosids</taxon>
        <taxon>fabids</taxon>
        <taxon>Cucurbitales</taxon>
        <taxon>Cucurbitaceae</taxon>
        <taxon>Benincaseae</taxon>
        <taxon>Cucumis</taxon>
    </lineage>
</organism>
<accession>A0A0A0KWU1</accession>
<dbReference type="EMBL" id="CM002925">
    <property type="protein sequence ID" value="KGN53983.1"/>
    <property type="molecule type" value="Genomic_DNA"/>
</dbReference>
<reference evidence="1 2" key="3">
    <citation type="journal article" date="2010" name="BMC Genomics">
        <title>Transcriptome sequencing and comparative analysis of cucumber flowers with different sex types.</title>
        <authorList>
            <person name="Guo S."/>
            <person name="Zheng Y."/>
            <person name="Joung J.G."/>
            <person name="Liu S."/>
            <person name="Zhang Z."/>
            <person name="Crasta O.R."/>
            <person name="Sobral B.W."/>
            <person name="Xu Y."/>
            <person name="Huang S."/>
            <person name="Fei Z."/>
        </authorList>
    </citation>
    <scope>NUCLEOTIDE SEQUENCE [LARGE SCALE GENOMIC DNA]</scope>
    <source>
        <strain evidence="2">cv. 9930</strain>
    </source>
</reference>